<gene>
    <name evidence="1" type="ORF">A7J57_16560</name>
</gene>
<protein>
    <submittedName>
        <fullName evidence="1">Uncharacterized protein</fullName>
    </submittedName>
</protein>
<dbReference type="RefSeq" id="WP_063947015.1">
    <property type="nucleotide sequence ID" value="NZ_JBJDNA010000002.1"/>
</dbReference>
<proteinExistence type="predicted"/>
<dbReference type="AlphaFoldDB" id="A0A176XIG7"/>
<dbReference type="EMBL" id="LXPS01000001">
    <property type="protein sequence ID" value="OAE49780.1"/>
    <property type="molecule type" value="Genomic_DNA"/>
</dbReference>
<evidence type="ECO:0000313" key="2">
    <source>
        <dbReference type="Proteomes" id="UP000077098"/>
    </source>
</evidence>
<sequence length="280" mass="31454">MKILSLFLRHGTEKYKDASTTLSEYYLRRLPGVTITRVIIDSATPVETESVLDDGTLVIGGDNSLWEFSAWDTGLARFASTLARYDYVHFVTSAYLQLYTAYIDRIDSSMLQALQGKDIALGHIDAYNEPVEFLGVTSQAWIRSSFLFIPPFALRRLGAVTTLGDRAAWFSGDIENPFAQRAAIGPDMRRNIVSWLTGDGTGQGTTWHSRFVLKRETMPFFEAKTLAILNEHALSLRLLAQGTSLVDPTWMSAVLQKKPLVDARALIDWRRQLAQRAPYL</sequence>
<organism evidence="1 2">
    <name type="scientific">Agrobacterium tumefaciens</name>
    <dbReference type="NCBI Taxonomy" id="358"/>
    <lineage>
        <taxon>Bacteria</taxon>
        <taxon>Pseudomonadati</taxon>
        <taxon>Pseudomonadota</taxon>
        <taxon>Alphaproteobacteria</taxon>
        <taxon>Hyphomicrobiales</taxon>
        <taxon>Rhizobiaceae</taxon>
        <taxon>Rhizobium/Agrobacterium group</taxon>
        <taxon>Agrobacterium</taxon>
        <taxon>Agrobacterium tumefaciens complex</taxon>
    </lineage>
</organism>
<name>A0A176XIG7_AGRTU</name>
<accession>A0A176XIG7</accession>
<reference evidence="1 2" key="1">
    <citation type="submission" date="2016-05" db="EMBL/GenBank/DDBJ databases">
        <authorList>
            <person name="Lavstsen T."/>
            <person name="Jespersen J.S."/>
        </authorList>
    </citation>
    <scope>NUCLEOTIDE SEQUENCE [LARGE SCALE GENOMIC DNA]</scope>
    <source>
        <strain evidence="1 2">KCJ1736</strain>
    </source>
</reference>
<comment type="caution">
    <text evidence="1">The sequence shown here is derived from an EMBL/GenBank/DDBJ whole genome shotgun (WGS) entry which is preliminary data.</text>
</comment>
<evidence type="ECO:0000313" key="1">
    <source>
        <dbReference type="EMBL" id="OAE49780.1"/>
    </source>
</evidence>
<dbReference type="Proteomes" id="UP000077098">
    <property type="component" value="Unassembled WGS sequence"/>
</dbReference>